<keyword evidence="2" id="KW-1185">Reference proteome</keyword>
<sequence length="81" mass="8922">MKIVQLNGIKVYPVDVVSPGTTAKATEAEARVYAGYIATQASNQYQKMSKRTEGYRKAIRLSDGVSHSETIGNFRIEIKEG</sequence>
<proteinExistence type="predicted"/>
<gene>
    <name evidence="1" type="ORF">E1298_01820</name>
</gene>
<evidence type="ECO:0000313" key="1">
    <source>
        <dbReference type="EMBL" id="TDD97199.1"/>
    </source>
</evidence>
<dbReference type="AlphaFoldDB" id="A0A4R5CE06"/>
<protein>
    <submittedName>
        <fullName evidence="1">Uncharacterized protein</fullName>
    </submittedName>
</protein>
<evidence type="ECO:0000313" key="2">
    <source>
        <dbReference type="Proteomes" id="UP000294513"/>
    </source>
</evidence>
<organism evidence="1 2">
    <name type="scientific">Actinomadura rubrisoli</name>
    <dbReference type="NCBI Taxonomy" id="2530368"/>
    <lineage>
        <taxon>Bacteria</taxon>
        <taxon>Bacillati</taxon>
        <taxon>Actinomycetota</taxon>
        <taxon>Actinomycetes</taxon>
        <taxon>Streptosporangiales</taxon>
        <taxon>Thermomonosporaceae</taxon>
        <taxon>Actinomadura</taxon>
    </lineage>
</organism>
<dbReference type="Proteomes" id="UP000294513">
    <property type="component" value="Unassembled WGS sequence"/>
</dbReference>
<dbReference type="EMBL" id="SMKU01000003">
    <property type="protein sequence ID" value="TDD97199.1"/>
    <property type="molecule type" value="Genomic_DNA"/>
</dbReference>
<dbReference type="RefSeq" id="WP_131888959.1">
    <property type="nucleotide sequence ID" value="NZ_SMKU01000003.1"/>
</dbReference>
<comment type="caution">
    <text evidence="1">The sequence shown here is derived from an EMBL/GenBank/DDBJ whole genome shotgun (WGS) entry which is preliminary data.</text>
</comment>
<reference evidence="1 2" key="1">
    <citation type="submission" date="2019-03" db="EMBL/GenBank/DDBJ databases">
        <title>Draft genome sequences of novel Actinobacteria.</title>
        <authorList>
            <person name="Sahin N."/>
            <person name="Ay H."/>
            <person name="Saygin H."/>
        </authorList>
    </citation>
    <scope>NUCLEOTIDE SEQUENCE [LARGE SCALE GENOMIC DNA]</scope>
    <source>
        <strain evidence="1 2">H3C3</strain>
    </source>
</reference>
<name>A0A4R5CE06_9ACTN</name>
<accession>A0A4R5CE06</accession>